<feature type="domain" description="Cytochrome c" evidence="11">
    <location>
        <begin position="182"/>
        <end position="287"/>
    </location>
</feature>
<dbReference type="EC" id="1.11.1.5" evidence="12"/>
<dbReference type="InterPro" id="IPR026259">
    <property type="entry name" value="MauG/Cytc_peroxidase"/>
</dbReference>
<dbReference type="Proteomes" id="UP000002531">
    <property type="component" value="Chromosome"/>
</dbReference>
<organism evidence="12 13">
    <name type="scientific">Nitrobacter winogradskyi (strain ATCC 25391 / DSM 10237 / CIP 104748 / NCIMB 11846 / Nb-255)</name>
    <dbReference type="NCBI Taxonomy" id="323098"/>
    <lineage>
        <taxon>Bacteria</taxon>
        <taxon>Pseudomonadati</taxon>
        <taxon>Pseudomonadota</taxon>
        <taxon>Alphaproteobacteria</taxon>
        <taxon>Hyphomicrobiales</taxon>
        <taxon>Nitrobacteraceae</taxon>
        <taxon>Nitrobacter</taxon>
    </lineage>
</organism>
<dbReference type="GO" id="GO:0009055">
    <property type="term" value="F:electron transfer activity"/>
    <property type="evidence" value="ECO:0007669"/>
    <property type="project" value="InterPro"/>
</dbReference>
<evidence type="ECO:0000259" key="11">
    <source>
        <dbReference type="PROSITE" id="PS51007"/>
    </source>
</evidence>
<comment type="cofactor">
    <cofactor evidence="8">
        <name>heme</name>
        <dbReference type="ChEBI" id="CHEBI:30413"/>
    </cofactor>
    <text evidence="8">Binds 2 heme groups.</text>
</comment>
<dbReference type="PIRSF" id="PIRSF000294">
    <property type="entry name" value="Cytochrome-c_peroxidase"/>
    <property type="match status" value="1"/>
</dbReference>
<evidence type="ECO:0000256" key="9">
    <source>
        <dbReference type="PIRSR" id="PIRSR000294-2"/>
    </source>
</evidence>
<dbReference type="GO" id="GO:0046872">
    <property type="term" value="F:metal ion binding"/>
    <property type="evidence" value="ECO:0007669"/>
    <property type="project" value="UniProtKB-KW"/>
</dbReference>
<feature type="region of interest" description="Disordered" evidence="10">
    <location>
        <begin position="1"/>
        <end position="23"/>
    </location>
</feature>
<dbReference type="InterPro" id="IPR009056">
    <property type="entry name" value="Cyt_c-like_dom"/>
</dbReference>
<evidence type="ECO:0000256" key="1">
    <source>
        <dbReference type="ARBA" id="ARBA00004418"/>
    </source>
</evidence>
<keyword evidence="7 9" id="KW-0408">Iron</keyword>
<dbReference type="EMBL" id="CP000115">
    <property type="protein sequence ID" value="ABA04205.1"/>
    <property type="molecule type" value="Genomic_DNA"/>
</dbReference>
<dbReference type="InterPro" id="IPR004852">
    <property type="entry name" value="Di-haem_cyt_c_peroxidsae"/>
</dbReference>
<feature type="binding site" description="covalent" evidence="8">
    <location>
        <position position="195"/>
    </location>
    <ligand>
        <name>heme c</name>
        <dbReference type="ChEBI" id="CHEBI:61717"/>
        <label>2</label>
    </ligand>
</feature>
<evidence type="ECO:0000256" key="3">
    <source>
        <dbReference type="ARBA" id="ARBA00022723"/>
    </source>
</evidence>
<dbReference type="STRING" id="323098.Nwi_0943"/>
<evidence type="ECO:0000256" key="10">
    <source>
        <dbReference type="SAM" id="MobiDB-lite"/>
    </source>
</evidence>
<dbReference type="InterPro" id="IPR036909">
    <property type="entry name" value="Cyt_c-like_dom_sf"/>
</dbReference>
<feature type="domain" description="Cytochrome c" evidence="11">
    <location>
        <begin position="29"/>
        <end position="165"/>
    </location>
</feature>
<dbReference type="InterPro" id="IPR051395">
    <property type="entry name" value="Cytochrome_c_Peroxidase/MauG"/>
</dbReference>
<evidence type="ECO:0000256" key="7">
    <source>
        <dbReference type="ARBA" id="ARBA00023004"/>
    </source>
</evidence>
<reference evidence="12 13" key="1">
    <citation type="journal article" date="2006" name="Appl. Environ. Microbiol.">
        <title>Genome sequence of the chemolithoautotrophic nitrite-oxidizing bacterium Nitrobacter winogradskyi Nb-255.</title>
        <authorList>
            <person name="Starkenburg S.R."/>
            <person name="Chain P.S."/>
            <person name="Sayavedra-Soto L.A."/>
            <person name="Hauser L."/>
            <person name="Land M.L."/>
            <person name="Larimer F.W."/>
            <person name="Malfatti S.A."/>
            <person name="Klotz M.G."/>
            <person name="Bottomley P.J."/>
            <person name="Arp D.J."/>
            <person name="Hickey W.J."/>
        </authorList>
    </citation>
    <scope>NUCLEOTIDE SEQUENCE [LARGE SCALE GENOMIC DNA]</scope>
    <source>
        <strain evidence="13">ATCC 25391 / DSM 10237 / CIP 104748 / NCIMB 11846 / Nb-255</strain>
    </source>
</reference>
<keyword evidence="12" id="KW-0575">Peroxidase</keyword>
<dbReference type="Gene3D" id="1.10.760.10">
    <property type="entry name" value="Cytochrome c-like domain"/>
    <property type="match status" value="2"/>
</dbReference>
<dbReference type="GO" id="GO:0020037">
    <property type="term" value="F:heme binding"/>
    <property type="evidence" value="ECO:0007669"/>
    <property type="project" value="InterPro"/>
</dbReference>
<dbReference type="PeroxiBase" id="3542">
    <property type="entry name" value="NwDiHPOX"/>
</dbReference>
<dbReference type="KEGG" id="nwi:Nwi_0943"/>
<dbReference type="eggNOG" id="COG1858">
    <property type="taxonomic scope" value="Bacteria"/>
</dbReference>
<accession>Q3SU36</accession>
<dbReference type="GO" id="GO:0004130">
    <property type="term" value="F:cytochrome-c peroxidase activity"/>
    <property type="evidence" value="ECO:0007669"/>
    <property type="project" value="UniProtKB-EC"/>
</dbReference>
<feature type="binding site" description="covalent" evidence="8">
    <location>
        <position position="51"/>
    </location>
    <ligand>
        <name>heme c</name>
        <dbReference type="ChEBI" id="CHEBI:61717"/>
        <label>1</label>
    </ligand>
</feature>
<evidence type="ECO:0000256" key="4">
    <source>
        <dbReference type="ARBA" id="ARBA00022729"/>
    </source>
</evidence>
<evidence type="ECO:0000256" key="5">
    <source>
        <dbReference type="ARBA" id="ARBA00022764"/>
    </source>
</evidence>
<evidence type="ECO:0000313" key="12">
    <source>
        <dbReference type="EMBL" id="ABA04205.1"/>
    </source>
</evidence>
<evidence type="ECO:0000313" key="13">
    <source>
        <dbReference type="Proteomes" id="UP000002531"/>
    </source>
</evidence>
<evidence type="ECO:0000256" key="2">
    <source>
        <dbReference type="ARBA" id="ARBA00022617"/>
    </source>
</evidence>
<feature type="binding site" description="axial binding residue" evidence="9">
    <location>
        <position position="55"/>
    </location>
    <ligand>
        <name>heme c</name>
        <dbReference type="ChEBI" id="CHEBI:61717"/>
        <label>1</label>
    </ligand>
    <ligandPart>
        <name>Fe</name>
        <dbReference type="ChEBI" id="CHEBI:18248"/>
    </ligandPart>
</feature>
<proteinExistence type="predicted"/>
<feature type="binding site" description="covalent" evidence="8">
    <location>
        <position position="198"/>
    </location>
    <ligand>
        <name>heme c</name>
        <dbReference type="ChEBI" id="CHEBI:61717"/>
        <label>2</label>
    </ligand>
</feature>
<keyword evidence="6 12" id="KW-0560">Oxidoreductase</keyword>
<feature type="binding site" description="axial binding residue" evidence="9">
    <location>
        <position position="199"/>
    </location>
    <ligand>
        <name>heme c</name>
        <dbReference type="ChEBI" id="CHEBI:61717"/>
        <label>2</label>
    </ligand>
    <ligandPart>
        <name>Fe</name>
        <dbReference type="ChEBI" id="CHEBI:18248"/>
    </ligandPart>
</feature>
<evidence type="ECO:0000256" key="6">
    <source>
        <dbReference type="ARBA" id="ARBA00023002"/>
    </source>
</evidence>
<evidence type="ECO:0000256" key="8">
    <source>
        <dbReference type="PIRSR" id="PIRSR000294-1"/>
    </source>
</evidence>
<dbReference type="PROSITE" id="PS51007">
    <property type="entry name" value="CYTC"/>
    <property type="match status" value="2"/>
</dbReference>
<keyword evidence="2 8" id="KW-0349">Heme</keyword>
<dbReference type="GO" id="GO:0042597">
    <property type="term" value="C:periplasmic space"/>
    <property type="evidence" value="ECO:0007669"/>
    <property type="project" value="UniProtKB-SubCell"/>
</dbReference>
<dbReference type="Pfam" id="PF03150">
    <property type="entry name" value="CCP_MauG"/>
    <property type="match status" value="1"/>
</dbReference>
<dbReference type="PANTHER" id="PTHR30600">
    <property type="entry name" value="CYTOCHROME C PEROXIDASE-RELATED"/>
    <property type="match status" value="1"/>
</dbReference>
<keyword evidence="13" id="KW-1185">Reference proteome</keyword>
<keyword evidence="5" id="KW-0574">Periplasm</keyword>
<keyword evidence="4" id="KW-0732">Signal</keyword>
<name>Q3SU36_NITWN</name>
<dbReference type="HOGENOM" id="CLU_034652_3_1_5"/>
<comment type="subcellular location">
    <subcellularLocation>
        <location evidence="1">Periplasm</location>
    </subcellularLocation>
</comment>
<gene>
    <name evidence="12" type="ordered locus">Nwi_0943</name>
</gene>
<dbReference type="SUPFAM" id="SSF46626">
    <property type="entry name" value="Cytochrome c"/>
    <property type="match status" value="2"/>
</dbReference>
<protein>
    <submittedName>
        <fullName evidence="12">Di-heme cytochrome c peroxidase</fullName>
        <ecNumber evidence="12">1.11.1.5</ecNumber>
    </submittedName>
</protein>
<keyword evidence="3 9" id="KW-0479">Metal-binding</keyword>
<comment type="PTM">
    <text evidence="8">Binds 2 heme groups per subunit.</text>
</comment>
<dbReference type="AlphaFoldDB" id="Q3SU36"/>
<sequence length="308" mass="33206">MGEASTWRWTLPAGVSAPPVPADNPMTAAKVELGRRLFYDADLSVDGTMSCATCHVQKHAFADSTRTRPGVTDEPGRRNVPGLANVAWFTPLNFADPAATTLEMQAATPVFGTHPVEMGMAGREAEIGRRFGRDSCYQTMFARAFPEDGGRIDFSNVARALASFERTLISHGSAWDRQRLGPEAQAGSALFARDCASCHSGSNFTDLTMHRLGPADPALADQGLFEKTGIDADRGKFRTPSLRNIALTGPWWHDGSAWTLDEAIARHGLTHGAADVAQLIAFLGALSDTEFTQRKSLAMPEDACGKRL</sequence>
<feature type="binding site" description="covalent" evidence="8">
    <location>
        <position position="54"/>
    </location>
    <ligand>
        <name>heme c</name>
        <dbReference type="ChEBI" id="CHEBI:61717"/>
        <label>1</label>
    </ligand>
</feature>